<dbReference type="Gene3D" id="1.10.238.10">
    <property type="entry name" value="EF-hand"/>
    <property type="match status" value="1"/>
</dbReference>
<dbReference type="EMBL" id="JAPMOS010000016">
    <property type="protein sequence ID" value="KAJ4459902.1"/>
    <property type="molecule type" value="Genomic_DNA"/>
</dbReference>
<evidence type="ECO:0000313" key="1">
    <source>
        <dbReference type="EMBL" id="KAJ4459902.1"/>
    </source>
</evidence>
<keyword evidence="2" id="KW-1185">Reference proteome</keyword>
<evidence type="ECO:0008006" key="3">
    <source>
        <dbReference type="Google" id="ProtNLM"/>
    </source>
</evidence>
<dbReference type="Proteomes" id="UP001141327">
    <property type="component" value="Unassembled WGS sequence"/>
</dbReference>
<name>A0ABQ8UQB9_9EUKA</name>
<proteinExistence type="predicted"/>
<organism evidence="1 2">
    <name type="scientific">Paratrimastix pyriformis</name>
    <dbReference type="NCBI Taxonomy" id="342808"/>
    <lineage>
        <taxon>Eukaryota</taxon>
        <taxon>Metamonada</taxon>
        <taxon>Preaxostyla</taxon>
        <taxon>Paratrimastigidae</taxon>
        <taxon>Paratrimastix</taxon>
    </lineage>
</organism>
<sequence length="149" mass="16338">MIVIMPVRCRYLRIRDVKAALSEVGGLRPGITDEDLFQDCAQFDKGHKGALELDEFLCVFARQKRRSPIAAEYDVIYRSLGGNPDLSGTVDLAELSQRLSALGLELHPQEFCGARGLGDRIDRASLCDLFETQLPSPCPALPPPTDPPG</sequence>
<reference evidence="1" key="1">
    <citation type="journal article" date="2022" name="bioRxiv">
        <title>Genomics of Preaxostyla Flagellates Illuminates Evolutionary Transitions and the Path Towards Mitochondrial Loss.</title>
        <authorList>
            <person name="Novak L.V.F."/>
            <person name="Treitli S.C."/>
            <person name="Pyrih J."/>
            <person name="Halakuc P."/>
            <person name="Pipaliya S.V."/>
            <person name="Vacek V."/>
            <person name="Brzon O."/>
            <person name="Soukal P."/>
            <person name="Eme L."/>
            <person name="Dacks J.B."/>
            <person name="Karnkowska A."/>
            <person name="Elias M."/>
            <person name="Hampl V."/>
        </authorList>
    </citation>
    <scope>NUCLEOTIDE SEQUENCE</scope>
    <source>
        <strain evidence="1">RCP-MX</strain>
    </source>
</reference>
<evidence type="ECO:0000313" key="2">
    <source>
        <dbReference type="Proteomes" id="UP001141327"/>
    </source>
</evidence>
<dbReference type="SUPFAM" id="SSF47473">
    <property type="entry name" value="EF-hand"/>
    <property type="match status" value="1"/>
</dbReference>
<accession>A0ABQ8UQB9</accession>
<comment type="caution">
    <text evidence="1">The sequence shown here is derived from an EMBL/GenBank/DDBJ whole genome shotgun (WGS) entry which is preliminary data.</text>
</comment>
<gene>
    <name evidence="1" type="ORF">PAPYR_3960</name>
</gene>
<dbReference type="InterPro" id="IPR011992">
    <property type="entry name" value="EF-hand-dom_pair"/>
</dbReference>
<protein>
    <recommendedName>
        <fullName evidence="3">EF-hand domain-containing protein</fullName>
    </recommendedName>
</protein>